<dbReference type="Gene3D" id="3.30.160.60">
    <property type="entry name" value="Classic Zinc Finger"/>
    <property type="match status" value="1"/>
</dbReference>
<evidence type="ECO:0000256" key="3">
    <source>
        <dbReference type="PROSITE-ProRule" id="PRU00042"/>
    </source>
</evidence>
<keyword evidence="3" id="KW-0479">Metal-binding</keyword>
<gene>
    <name evidence="6" type="ORF">AB205_0115510</name>
</gene>
<proteinExistence type="predicted"/>
<dbReference type="PROSITE" id="PS00028">
    <property type="entry name" value="ZINC_FINGER_C2H2_1"/>
    <property type="match status" value="1"/>
</dbReference>
<dbReference type="EMBL" id="KZ039524">
    <property type="protein sequence ID" value="PIO12971.1"/>
    <property type="molecule type" value="Genomic_DNA"/>
</dbReference>
<feature type="non-terminal residue" evidence="6">
    <location>
        <position position="153"/>
    </location>
</feature>
<reference evidence="7" key="1">
    <citation type="journal article" date="2017" name="Nat. Commun.">
        <title>The North American bullfrog draft genome provides insight into hormonal regulation of long noncoding RNA.</title>
        <authorList>
            <person name="Hammond S.A."/>
            <person name="Warren R.L."/>
            <person name="Vandervalk B.P."/>
            <person name="Kucuk E."/>
            <person name="Khan H."/>
            <person name="Gibb E.A."/>
            <person name="Pandoh P."/>
            <person name="Kirk H."/>
            <person name="Zhao Y."/>
            <person name="Jones M."/>
            <person name="Mungall A.J."/>
            <person name="Coope R."/>
            <person name="Pleasance S."/>
            <person name="Moore R.A."/>
            <person name="Holt R.A."/>
            <person name="Round J.M."/>
            <person name="Ohora S."/>
            <person name="Walle B.V."/>
            <person name="Veldhoen N."/>
            <person name="Helbing C.C."/>
            <person name="Birol I."/>
        </authorList>
    </citation>
    <scope>NUCLEOTIDE SEQUENCE [LARGE SCALE GENOMIC DNA]</scope>
</reference>
<evidence type="ECO:0000256" key="1">
    <source>
        <dbReference type="ARBA" id="ARBA00003767"/>
    </source>
</evidence>
<evidence type="ECO:0000313" key="6">
    <source>
        <dbReference type="EMBL" id="PIO12971.1"/>
    </source>
</evidence>
<organism evidence="6 7">
    <name type="scientific">Aquarana catesbeiana</name>
    <name type="common">American bullfrog</name>
    <name type="synonym">Rana catesbeiana</name>
    <dbReference type="NCBI Taxonomy" id="8400"/>
    <lineage>
        <taxon>Eukaryota</taxon>
        <taxon>Metazoa</taxon>
        <taxon>Chordata</taxon>
        <taxon>Craniata</taxon>
        <taxon>Vertebrata</taxon>
        <taxon>Euteleostomi</taxon>
        <taxon>Amphibia</taxon>
        <taxon>Batrachia</taxon>
        <taxon>Anura</taxon>
        <taxon>Neobatrachia</taxon>
        <taxon>Ranoidea</taxon>
        <taxon>Ranidae</taxon>
        <taxon>Aquarana</taxon>
    </lineage>
</organism>
<feature type="compositionally biased region" description="Polar residues" evidence="4">
    <location>
        <begin position="46"/>
        <end position="62"/>
    </location>
</feature>
<keyword evidence="3" id="KW-0863">Zinc-finger</keyword>
<dbReference type="Proteomes" id="UP000228934">
    <property type="component" value="Unassembled WGS sequence"/>
</dbReference>
<comment type="function">
    <text evidence="1">May be involved in transcriptional regulation.</text>
</comment>
<dbReference type="OrthoDB" id="3437960at2759"/>
<accession>A0A2G9QCU3</accession>
<name>A0A2G9QCU3_AQUCT</name>
<dbReference type="InterPro" id="IPR036236">
    <property type="entry name" value="Znf_C2H2_sf"/>
</dbReference>
<dbReference type="PROSITE" id="PS50157">
    <property type="entry name" value="ZINC_FINGER_C2H2_2"/>
    <property type="match status" value="1"/>
</dbReference>
<evidence type="ECO:0000313" key="7">
    <source>
        <dbReference type="Proteomes" id="UP000228934"/>
    </source>
</evidence>
<keyword evidence="2" id="KW-0677">Repeat</keyword>
<dbReference type="GO" id="GO:0008270">
    <property type="term" value="F:zinc ion binding"/>
    <property type="evidence" value="ECO:0007669"/>
    <property type="project" value="UniProtKB-KW"/>
</dbReference>
<dbReference type="AlphaFoldDB" id="A0A2G9QCU3"/>
<keyword evidence="3" id="KW-0862">Zinc</keyword>
<feature type="domain" description="C2H2-type" evidence="5">
    <location>
        <begin position="74"/>
        <end position="97"/>
    </location>
</feature>
<evidence type="ECO:0000259" key="5">
    <source>
        <dbReference type="PROSITE" id="PS50157"/>
    </source>
</evidence>
<dbReference type="FunFam" id="3.30.160.60:FF:000936">
    <property type="entry name" value="Zinc finger protein 577"/>
    <property type="match status" value="1"/>
</dbReference>
<dbReference type="SUPFAM" id="SSF57667">
    <property type="entry name" value="beta-beta-alpha zinc fingers"/>
    <property type="match status" value="1"/>
</dbReference>
<evidence type="ECO:0000256" key="4">
    <source>
        <dbReference type="SAM" id="MobiDB-lite"/>
    </source>
</evidence>
<feature type="region of interest" description="Disordered" evidence="4">
    <location>
        <begin position="1"/>
        <end position="74"/>
    </location>
</feature>
<dbReference type="InterPro" id="IPR013087">
    <property type="entry name" value="Znf_C2H2_type"/>
</dbReference>
<keyword evidence="7" id="KW-1185">Reference proteome</keyword>
<protein>
    <recommendedName>
        <fullName evidence="5">C2H2-type domain-containing protein</fullName>
    </recommendedName>
</protein>
<sequence>MMENQPPLTSPDHSAEDQDIMKCSPGGNPVTPNLHPRPSQLGRSMDPSNPEESSDELQTVTPDRNLRSPSERPYSCSECGKCFILRSRLVRHQKTHTEFTRVSVLIRVQSAGKVLSTGIHLLLTRKLTRANNCFHVQTVRLQSNFFYLFSSTH</sequence>
<dbReference type="SMART" id="SM00355">
    <property type="entry name" value="ZnF_C2H2"/>
    <property type="match status" value="1"/>
</dbReference>
<evidence type="ECO:0000256" key="2">
    <source>
        <dbReference type="ARBA" id="ARBA00022737"/>
    </source>
</evidence>